<dbReference type="VEuPathDB" id="TriTrypDB:TcBrA4_0081900"/>
<evidence type="ECO:0000313" key="1">
    <source>
        <dbReference type="EMBL" id="PWU98627.1"/>
    </source>
</evidence>
<dbReference type="VEuPathDB" id="TriTrypDB:TCSYLVIO_006422"/>
<dbReference type="VEuPathDB" id="TriTrypDB:TcCLB.508479.174"/>
<dbReference type="VEuPathDB" id="TriTrypDB:TCDM_08307"/>
<dbReference type="VEuPathDB" id="TriTrypDB:TcCL_NonESM07830"/>
<dbReference type="VEuPathDB" id="TriTrypDB:C3747_45g87"/>
<dbReference type="EMBL" id="PRFA01000011">
    <property type="protein sequence ID" value="PWU98627.1"/>
    <property type="molecule type" value="Genomic_DNA"/>
</dbReference>
<dbReference type="VEuPathDB" id="TriTrypDB:BCY84_13609"/>
<dbReference type="VEuPathDB" id="TriTrypDB:ECC02_002332"/>
<dbReference type="VEuPathDB" id="TriTrypDB:TcG_06588"/>
<dbReference type="VEuPathDB" id="TriTrypDB:C4B63_11g485"/>
<sequence>MEDVSTLPVSAGAATHVTTPFPVDHMSITTDELSSLFSLARGSNANTRPPPSTPKEIKKAMEKVQSFKPTHLNGFLQGYLSGRAQVAEEALCSIRQLAVRSNCDWIYQCQLLALRLLLAELESRSSGVVPKTKPEDLPLLSQLRRSFPEYQGKAPCITFSNCHFLFVGEKSPEGEGQNKRDFSAEVSVRNQGGSRCSVKISEVHAFIDGEVVSGEYLGCARMEERSIRSGEATTFHFILKPIPRRHVSLFEQLVVLSVDTYVKIFVTFIVVSEKQKPFCTGFPRCLAITVRDSPVGVYTCPLMLQLIKHQFIRQQGLTSKTIAHLLVGKSGNFITHNREVMREATRVKEILEEEIDFAEVLATYRSSLPKNNRGTAELPYSSAQPAGYLPGSVLPTAVAAVFSMSCFPNAATRLPAALTNAQPDVLMGLTLIWLAELDATVFDASLFACDPMNYLGMLPPHLQGVIFWILDLCGGLLIHSGVNKTSLRHLALTFAAVLMRKKRLTDDAKAESVFKERFFTRARWILRLIPCLQMSLFIRLPSQHLCTGLRFTVPLTKVTFDVECHLLISFCCVTPDMVMPRR</sequence>
<dbReference type="AlphaFoldDB" id="A0A2V2VQB8"/>
<dbReference type="Proteomes" id="UP000246121">
    <property type="component" value="Unassembled WGS sequence"/>
</dbReference>
<organism evidence="1 2">
    <name type="scientific">Trypanosoma cruzi</name>
    <dbReference type="NCBI Taxonomy" id="5693"/>
    <lineage>
        <taxon>Eukaryota</taxon>
        <taxon>Discoba</taxon>
        <taxon>Euglenozoa</taxon>
        <taxon>Kinetoplastea</taxon>
        <taxon>Metakinetoplastina</taxon>
        <taxon>Trypanosomatida</taxon>
        <taxon>Trypanosomatidae</taxon>
        <taxon>Trypanosoma</taxon>
        <taxon>Schizotrypanum</taxon>
    </lineage>
</organism>
<evidence type="ECO:0000313" key="2">
    <source>
        <dbReference type="Proteomes" id="UP000246121"/>
    </source>
</evidence>
<name>A0A2V2VQB8_TRYCR</name>
<protein>
    <submittedName>
        <fullName evidence="1">Uncharacterized protein</fullName>
    </submittedName>
</protein>
<accession>A0A2V2VQB8</accession>
<reference evidence="1 2" key="1">
    <citation type="journal article" date="2018" name="Microb. Genom.">
        <title>Expanding an expanded genome: long-read sequencing of Trypanosoma cruzi.</title>
        <authorList>
            <person name="Berna L."/>
            <person name="Rodriguez M."/>
            <person name="Chiribao M.L."/>
            <person name="Parodi-Talice A."/>
            <person name="Pita S."/>
            <person name="Rijo G."/>
            <person name="Alvarez-Valin F."/>
            <person name="Robello C."/>
        </authorList>
    </citation>
    <scope>NUCLEOTIDE SEQUENCE [LARGE SCALE GENOMIC DNA]</scope>
    <source>
        <strain evidence="1 2">Dm28c</strain>
    </source>
</reference>
<proteinExistence type="predicted"/>
<comment type="caution">
    <text evidence="1">The sequence shown here is derived from an EMBL/GenBank/DDBJ whole genome shotgun (WGS) entry which is preliminary data.</text>
</comment>
<gene>
    <name evidence="1" type="ORF">C4B63_11g485</name>
</gene>
<dbReference type="VEuPathDB" id="TriTrypDB:Tc_MARK_5122"/>